<sequence length="85" mass="8526">MRCLLRGLAALLLAAAVVLLLPALVPAAQAGVQPPIEAVNVGPMDVSSTTNLNLPICGGGADLQLVPVEILSPQSLGDCTKNALS</sequence>
<keyword evidence="1" id="KW-0732">Signal</keyword>
<proteinExistence type="predicted"/>
<feature type="signal peptide" evidence="1">
    <location>
        <begin position="1"/>
        <end position="30"/>
    </location>
</feature>
<protein>
    <recommendedName>
        <fullName evidence="3">Secreted protein</fullName>
    </recommendedName>
</protein>
<feature type="chain" id="PRO_5013041787" description="Secreted protein" evidence="1">
    <location>
        <begin position="31"/>
        <end position="85"/>
    </location>
</feature>
<evidence type="ECO:0008006" key="3">
    <source>
        <dbReference type="Google" id="ProtNLM"/>
    </source>
</evidence>
<organism evidence="2">
    <name type="scientific">Nonomuraea gerenzanensis</name>
    <dbReference type="NCBI Taxonomy" id="93944"/>
    <lineage>
        <taxon>Bacteria</taxon>
        <taxon>Bacillati</taxon>
        <taxon>Actinomycetota</taxon>
        <taxon>Actinomycetes</taxon>
        <taxon>Streptosporangiales</taxon>
        <taxon>Streptosporangiaceae</taxon>
        <taxon>Nonomuraea</taxon>
    </lineage>
</organism>
<dbReference type="RefSeq" id="WP_311132160.1">
    <property type="nucleotide sequence ID" value="NZ_LT559118.1"/>
</dbReference>
<dbReference type="EMBL" id="LT559118">
    <property type="protein sequence ID" value="SBO90892.1"/>
    <property type="molecule type" value="Genomic_DNA"/>
</dbReference>
<name>A0A1M4DWF7_9ACTN</name>
<reference evidence="2" key="1">
    <citation type="submission" date="2016-04" db="EMBL/GenBank/DDBJ databases">
        <authorList>
            <person name="Evans L.H."/>
            <person name="Alamgir A."/>
            <person name="Owens N."/>
            <person name="Weber N.D."/>
            <person name="Virtaneva K."/>
            <person name="Barbian K."/>
            <person name="Babar A."/>
            <person name="Rosenke K."/>
        </authorList>
    </citation>
    <scope>NUCLEOTIDE SEQUENCE</scope>
    <source>
        <strain evidence="2">Nono1</strain>
    </source>
</reference>
<gene>
    <name evidence="2" type="ORF">BN4615_P406</name>
</gene>
<dbReference type="AlphaFoldDB" id="A0A1M4DWF7"/>
<evidence type="ECO:0000313" key="2">
    <source>
        <dbReference type="EMBL" id="SBO90892.1"/>
    </source>
</evidence>
<accession>A0A1M4DWF7</accession>
<evidence type="ECO:0000256" key="1">
    <source>
        <dbReference type="SAM" id="SignalP"/>
    </source>
</evidence>